<dbReference type="STRING" id="349521.HCH_04673"/>
<dbReference type="EMBL" id="CP000155">
    <property type="protein sequence ID" value="ABC31372.1"/>
    <property type="molecule type" value="Genomic_DNA"/>
</dbReference>
<feature type="transmembrane region" description="Helical" evidence="1">
    <location>
        <begin position="17"/>
        <end position="39"/>
    </location>
</feature>
<dbReference type="HOGENOM" id="CLU_2368941_0_0_6"/>
<name>Q2SDA2_HAHCH</name>
<gene>
    <name evidence="2" type="ordered locus">HCH_04673</name>
</gene>
<sequence>MVIICRLWVRVLTAQSISVAMIIAALIMGGLSGAMLHVLNSVCHNADMPPLFRAWIISGALRARHALKMRADALSEGKESSPVIAGKLEHRMTDK</sequence>
<keyword evidence="3" id="KW-1185">Reference proteome</keyword>
<accession>Q2SDA2</accession>
<dbReference type="AlphaFoldDB" id="Q2SDA2"/>
<proteinExistence type="predicted"/>
<protein>
    <submittedName>
        <fullName evidence="2">Uncharacterized protein</fullName>
    </submittedName>
</protein>
<keyword evidence="1" id="KW-0812">Transmembrane</keyword>
<dbReference type="KEGG" id="hch:HCH_04673"/>
<organism evidence="2 3">
    <name type="scientific">Hahella chejuensis (strain KCTC 2396)</name>
    <dbReference type="NCBI Taxonomy" id="349521"/>
    <lineage>
        <taxon>Bacteria</taxon>
        <taxon>Pseudomonadati</taxon>
        <taxon>Pseudomonadota</taxon>
        <taxon>Gammaproteobacteria</taxon>
        <taxon>Oceanospirillales</taxon>
        <taxon>Hahellaceae</taxon>
        <taxon>Hahella</taxon>
    </lineage>
</organism>
<dbReference type="Proteomes" id="UP000000238">
    <property type="component" value="Chromosome"/>
</dbReference>
<evidence type="ECO:0000313" key="2">
    <source>
        <dbReference type="EMBL" id="ABC31372.1"/>
    </source>
</evidence>
<evidence type="ECO:0000313" key="3">
    <source>
        <dbReference type="Proteomes" id="UP000000238"/>
    </source>
</evidence>
<reference evidence="2 3" key="1">
    <citation type="journal article" date="2005" name="Nucleic Acids Res.">
        <title>Genomic blueprint of Hahella chejuensis, a marine microbe producing an algicidal agent.</title>
        <authorList>
            <person name="Jeong H."/>
            <person name="Yim J.H."/>
            <person name="Lee C."/>
            <person name="Choi S.-H."/>
            <person name="Park Y.K."/>
            <person name="Yoon S.H."/>
            <person name="Hur C.-G."/>
            <person name="Kang H.-Y."/>
            <person name="Kim D."/>
            <person name="Lee H.H."/>
            <person name="Park K.H."/>
            <person name="Park S.-H."/>
            <person name="Park H.-S."/>
            <person name="Lee H.K."/>
            <person name="Oh T.K."/>
            <person name="Kim J.F."/>
        </authorList>
    </citation>
    <scope>NUCLEOTIDE SEQUENCE [LARGE SCALE GENOMIC DNA]</scope>
    <source>
        <strain evidence="2 3">KCTC 2396</strain>
    </source>
</reference>
<keyword evidence="1" id="KW-0472">Membrane</keyword>
<keyword evidence="1" id="KW-1133">Transmembrane helix</keyword>
<evidence type="ECO:0000256" key="1">
    <source>
        <dbReference type="SAM" id="Phobius"/>
    </source>
</evidence>